<sequence>MPPMECQDESEDPTFAENQSLQDEWEAKSDLTETTPRSTSDRPVMKRKLDDALLKSSSEILQELQSIQWTQGDDDYFAYFLP</sequence>
<feature type="compositionally biased region" description="Acidic residues" evidence="1">
    <location>
        <begin position="1"/>
        <end position="14"/>
    </location>
</feature>
<dbReference type="Proteomes" id="UP000887565">
    <property type="component" value="Unplaced"/>
</dbReference>
<dbReference type="WBParaSite" id="nRc.2.0.1.t06899-RA">
    <property type="protein sequence ID" value="nRc.2.0.1.t06899-RA"/>
    <property type="gene ID" value="nRc.2.0.1.g06899"/>
</dbReference>
<evidence type="ECO:0000313" key="2">
    <source>
        <dbReference type="Proteomes" id="UP000887565"/>
    </source>
</evidence>
<proteinExistence type="predicted"/>
<protein>
    <submittedName>
        <fullName evidence="3">Uncharacterized protein</fullName>
    </submittedName>
</protein>
<keyword evidence="2" id="KW-1185">Reference proteome</keyword>
<evidence type="ECO:0000313" key="3">
    <source>
        <dbReference type="WBParaSite" id="nRc.2.0.1.t06899-RA"/>
    </source>
</evidence>
<reference evidence="3" key="1">
    <citation type="submission" date="2022-11" db="UniProtKB">
        <authorList>
            <consortium name="WormBaseParasite"/>
        </authorList>
    </citation>
    <scope>IDENTIFICATION</scope>
</reference>
<feature type="region of interest" description="Disordered" evidence="1">
    <location>
        <begin position="1"/>
        <end position="45"/>
    </location>
</feature>
<name>A0A915HZM9_ROMCU</name>
<accession>A0A915HZM9</accession>
<dbReference type="AlphaFoldDB" id="A0A915HZM9"/>
<evidence type="ECO:0000256" key="1">
    <source>
        <dbReference type="SAM" id="MobiDB-lite"/>
    </source>
</evidence>
<organism evidence="2 3">
    <name type="scientific">Romanomermis culicivorax</name>
    <name type="common">Nematode worm</name>
    <dbReference type="NCBI Taxonomy" id="13658"/>
    <lineage>
        <taxon>Eukaryota</taxon>
        <taxon>Metazoa</taxon>
        <taxon>Ecdysozoa</taxon>
        <taxon>Nematoda</taxon>
        <taxon>Enoplea</taxon>
        <taxon>Dorylaimia</taxon>
        <taxon>Mermithida</taxon>
        <taxon>Mermithoidea</taxon>
        <taxon>Mermithidae</taxon>
        <taxon>Romanomermis</taxon>
    </lineage>
</organism>